<dbReference type="Gene3D" id="3.30.1300.10">
    <property type="entry name" value="Pantoate-beta-alanine ligase, C-terminal domain"/>
    <property type="match status" value="1"/>
</dbReference>
<dbReference type="GO" id="GO:0015940">
    <property type="term" value="P:pantothenate biosynthetic process"/>
    <property type="evidence" value="ECO:0007669"/>
    <property type="project" value="UniProtKB-UniRule"/>
</dbReference>
<comment type="pathway">
    <text evidence="1 8">Cofactor biosynthesis; (R)-pantothenate biosynthesis; (R)-pantothenate from (R)-pantoate and beta-alanine: step 1/1.</text>
</comment>
<dbReference type="AlphaFoldDB" id="A0A916XUR7"/>
<sequence>MPKALAPYGSMMKPILISRIADLRAALSAPRREGQSIGLVPTMGYLHRGHMALVDQARGENGLVVVSIFVNPTQFGPNEDLDTYPRDLEGDLKLCAEHGVDIVFAPDVADMYPESMATTIDVAPLSTILIGAQRPGHFQGVATVVAKLFNIVQPSRAYFGEKDFQQLTVVRRMVRDLSFDIAIVGVPTVREADGLAASSRNVRLSPEDRSAAAVVSRALDLAEAMVAGGERDPAAVAQAVRQTIAGESRAGTPAVDVRLAATLGELDVIGAAPVVVLVTVPFGSVLLLDQREMAGAAGANQKRKTA</sequence>
<dbReference type="GO" id="GO:0005524">
    <property type="term" value="F:ATP binding"/>
    <property type="evidence" value="ECO:0007669"/>
    <property type="project" value="UniProtKB-KW"/>
</dbReference>
<feature type="binding site" evidence="8">
    <location>
        <position position="74"/>
    </location>
    <ligand>
        <name>(R)-pantoate</name>
        <dbReference type="ChEBI" id="CHEBI:15980"/>
    </ligand>
</feature>
<dbReference type="InterPro" id="IPR003721">
    <property type="entry name" value="Pantoate_ligase"/>
</dbReference>
<evidence type="ECO:0000256" key="4">
    <source>
        <dbReference type="ARBA" id="ARBA00022655"/>
    </source>
</evidence>
<feature type="binding site" evidence="8">
    <location>
        <position position="189"/>
    </location>
    <ligand>
        <name>ATP</name>
        <dbReference type="ChEBI" id="CHEBI:30616"/>
    </ligand>
</feature>
<name>A0A916XUR7_9HYPH</name>
<keyword evidence="4 8" id="KW-0566">Pantothenate biosynthesis</keyword>
<evidence type="ECO:0000313" key="10">
    <source>
        <dbReference type="Proteomes" id="UP000613160"/>
    </source>
</evidence>
<keyword evidence="6 8" id="KW-0067">ATP-binding</keyword>
<reference evidence="9" key="1">
    <citation type="journal article" date="2014" name="Int. J. Syst. Evol. Microbiol.">
        <title>Complete genome sequence of Corynebacterium casei LMG S-19264T (=DSM 44701T), isolated from a smear-ripened cheese.</title>
        <authorList>
            <consortium name="US DOE Joint Genome Institute (JGI-PGF)"/>
            <person name="Walter F."/>
            <person name="Albersmeier A."/>
            <person name="Kalinowski J."/>
            <person name="Ruckert C."/>
        </authorList>
    </citation>
    <scope>NUCLEOTIDE SEQUENCE</scope>
    <source>
        <strain evidence="9">CGMCC 1.15493</strain>
    </source>
</reference>
<feature type="binding site" evidence="8">
    <location>
        <position position="74"/>
    </location>
    <ligand>
        <name>beta-alanine</name>
        <dbReference type="ChEBI" id="CHEBI:57966"/>
    </ligand>
</feature>
<dbReference type="SUPFAM" id="SSF52374">
    <property type="entry name" value="Nucleotidylyl transferase"/>
    <property type="match status" value="1"/>
</dbReference>
<dbReference type="Proteomes" id="UP000613160">
    <property type="component" value="Unassembled WGS sequence"/>
</dbReference>
<keyword evidence="10" id="KW-1185">Reference proteome</keyword>
<comment type="miscellaneous">
    <text evidence="8">The reaction proceeds by a bi uni uni bi ping pong mechanism.</text>
</comment>
<evidence type="ECO:0000256" key="3">
    <source>
        <dbReference type="ARBA" id="ARBA00022598"/>
    </source>
</evidence>
<evidence type="ECO:0000256" key="7">
    <source>
        <dbReference type="ARBA" id="ARBA00048258"/>
    </source>
</evidence>
<feature type="binding site" evidence="8">
    <location>
        <position position="166"/>
    </location>
    <ligand>
        <name>(R)-pantoate</name>
        <dbReference type="ChEBI" id="CHEBI:15980"/>
    </ligand>
</feature>
<feature type="binding site" evidence="8">
    <location>
        <begin position="197"/>
        <end position="200"/>
    </location>
    <ligand>
        <name>ATP</name>
        <dbReference type="ChEBI" id="CHEBI:30616"/>
    </ligand>
</feature>
<proteinExistence type="inferred from homology"/>
<protein>
    <recommendedName>
        <fullName evidence="8">Pantothenate synthetase</fullName>
        <shortName evidence="8">PS</shortName>
        <ecNumber evidence="8">6.3.2.1</ecNumber>
    </recommendedName>
    <alternativeName>
        <fullName evidence="8">Pantoate--beta-alanine ligase</fullName>
    </alternativeName>
    <alternativeName>
        <fullName evidence="8">Pantoate-activating enzyme</fullName>
    </alternativeName>
</protein>
<dbReference type="GO" id="GO:0004592">
    <property type="term" value="F:pantoate-beta-alanine ligase activity"/>
    <property type="evidence" value="ECO:0007669"/>
    <property type="project" value="UniProtKB-UniRule"/>
</dbReference>
<comment type="function">
    <text evidence="8">Catalyzes the condensation of pantoate with beta-alanine in an ATP-dependent reaction via a pantoyl-adenylate intermediate.</text>
</comment>
<reference evidence="9" key="2">
    <citation type="submission" date="2020-09" db="EMBL/GenBank/DDBJ databases">
        <authorList>
            <person name="Sun Q."/>
            <person name="Zhou Y."/>
        </authorList>
    </citation>
    <scope>NUCLEOTIDE SEQUENCE</scope>
    <source>
        <strain evidence="9">CGMCC 1.15493</strain>
    </source>
</reference>
<dbReference type="NCBIfam" id="TIGR00018">
    <property type="entry name" value="panC"/>
    <property type="match status" value="1"/>
</dbReference>
<dbReference type="CDD" id="cd00560">
    <property type="entry name" value="PanC"/>
    <property type="match status" value="1"/>
</dbReference>
<evidence type="ECO:0000313" key="9">
    <source>
        <dbReference type="EMBL" id="GGD13565.1"/>
    </source>
</evidence>
<accession>A0A916XUR7</accession>
<comment type="catalytic activity">
    <reaction evidence="7 8">
        <text>(R)-pantoate + beta-alanine + ATP = (R)-pantothenate + AMP + diphosphate + H(+)</text>
        <dbReference type="Rhea" id="RHEA:10912"/>
        <dbReference type="ChEBI" id="CHEBI:15378"/>
        <dbReference type="ChEBI" id="CHEBI:15980"/>
        <dbReference type="ChEBI" id="CHEBI:29032"/>
        <dbReference type="ChEBI" id="CHEBI:30616"/>
        <dbReference type="ChEBI" id="CHEBI:33019"/>
        <dbReference type="ChEBI" id="CHEBI:57966"/>
        <dbReference type="ChEBI" id="CHEBI:456215"/>
        <dbReference type="EC" id="6.3.2.1"/>
    </reaction>
</comment>
<feature type="binding site" evidence="8">
    <location>
        <begin position="160"/>
        <end position="163"/>
    </location>
    <ligand>
        <name>ATP</name>
        <dbReference type="ChEBI" id="CHEBI:30616"/>
    </ligand>
</feature>
<dbReference type="Gene3D" id="3.40.50.620">
    <property type="entry name" value="HUPs"/>
    <property type="match status" value="1"/>
</dbReference>
<dbReference type="Pfam" id="PF02569">
    <property type="entry name" value="Pantoate_ligase"/>
    <property type="match status" value="1"/>
</dbReference>
<evidence type="ECO:0000256" key="2">
    <source>
        <dbReference type="ARBA" id="ARBA00009256"/>
    </source>
</evidence>
<comment type="subunit">
    <text evidence="8">Homodimer.</text>
</comment>
<evidence type="ECO:0000256" key="8">
    <source>
        <dbReference type="HAMAP-Rule" id="MF_00158"/>
    </source>
</evidence>
<dbReference type="PANTHER" id="PTHR21299:SF1">
    <property type="entry name" value="PANTOATE--BETA-ALANINE LIGASE"/>
    <property type="match status" value="1"/>
</dbReference>
<dbReference type="EMBL" id="BMJJ01000003">
    <property type="protein sequence ID" value="GGD13565.1"/>
    <property type="molecule type" value="Genomic_DNA"/>
</dbReference>
<evidence type="ECO:0000256" key="6">
    <source>
        <dbReference type="ARBA" id="ARBA00022840"/>
    </source>
</evidence>
<dbReference type="FunFam" id="3.40.50.620:FF:000013">
    <property type="entry name" value="Pantothenate synthetase"/>
    <property type="match status" value="1"/>
</dbReference>
<evidence type="ECO:0000256" key="1">
    <source>
        <dbReference type="ARBA" id="ARBA00004990"/>
    </source>
</evidence>
<dbReference type="InterPro" id="IPR014729">
    <property type="entry name" value="Rossmann-like_a/b/a_fold"/>
</dbReference>
<keyword evidence="3 8" id="KW-0436">Ligase</keyword>
<feature type="active site" description="Proton donor" evidence="8">
    <location>
        <position position="50"/>
    </location>
</feature>
<keyword evidence="8" id="KW-0963">Cytoplasm</keyword>
<dbReference type="EC" id="6.3.2.1" evidence="8"/>
<evidence type="ECO:0000256" key="5">
    <source>
        <dbReference type="ARBA" id="ARBA00022741"/>
    </source>
</evidence>
<dbReference type="InterPro" id="IPR042176">
    <property type="entry name" value="Pantoate_ligase_C"/>
</dbReference>
<keyword evidence="5 8" id="KW-0547">Nucleotide-binding</keyword>
<dbReference type="PANTHER" id="PTHR21299">
    <property type="entry name" value="CYTIDYLATE KINASE/PANTOATE-BETA-ALANINE LIGASE"/>
    <property type="match status" value="1"/>
</dbReference>
<comment type="subcellular location">
    <subcellularLocation>
        <location evidence="8">Cytoplasm</location>
    </subcellularLocation>
</comment>
<comment type="caution">
    <text evidence="9">The sequence shown here is derived from an EMBL/GenBank/DDBJ whole genome shotgun (WGS) entry which is preliminary data.</text>
</comment>
<organism evidence="9 10">
    <name type="scientific">Aureimonas glaciei</name>
    <dbReference type="NCBI Taxonomy" id="1776957"/>
    <lineage>
        <taxon>Bacteria</taxon>
        <taxon>Pseudomonadati</taxon>
        <taxon>Pseudomonadota</taxon>
        <taxon>Alphaproteobacteria</taxon>
        <taxon>Hyphomicrobiales</taxon>
        <taxon>Aurantimonadaceae</taxon>
        <taxon>Aureimonas</taxon>
    </lineage>
</organism>
<gene>
    <name evidence="8 9" type="primary">panC</name>
    <name evidence="9" type="ORF">GCM10011335_15460</name>
</gene>
<dbReference type="GO" id="GO:0005829">
    <property type="term" value="C:cytosol"/>
    <property type="evidence" value="ECO:0007669"/>
    <property type="project" value="TreeGrafter"/>
</dbReference>
<dbReference type="HAMAP" id="MF_00158">
    <property type="entry name" value="PanC"/>
    <property type="match status" value="1"/>
</dbReference>
<feature type="binding site" evidence="8">
    <location>
        <begin position="43"/>
        <end position="50"/>
    </location>
    <ligand>
        <name>ATP</name>
        <dbReference type="ChEBI" id="CHEBI:30616"/>
    </ligand>
</feature>
<comment type="similarity">
    <text evidence="2 8">Belongs to the pantothenate synthetase family.</text>
</comment>